<dbReference type="Pfam" id="PF04515">
    <property type="entry name" value="Choline_transpo"/>
    <property type="match status" value="1"/>
</dbReference>
<evidence type="ECO:0000256" key="4">
    <source>
        <dbReference type="ARBA" id="ARBA00022989"/>
    </source>
</evidence>
<dbReference type="EMBL" id="GBEZ01008895">
    <property type="protein sequence ID" value="JAC76668.1"/>
    <property type="molecule type" value="Transcribed_RNA"/>
</dbReference>
<evidence type="ECO:0000256" key="6">
    <source>
        <dbReference type="RuleBase" id="RU368066"/>
    </source>
</evidence>
<proteinExistence type="inferred from homology"/>
<feature type="transmembrane region" description="Helical" evidence="6">
    <location>
        <begin position="33"/>
        <end position="50"/>
    </location>
</feature>
<evidence type="ECO:0000256" key="1">
    <source>
        <dbReference type="ARBA" id="ARBA00004141"/>
    </source>
</evidence>
<dbReference type="AlphaFoldDB" id="A0A061RXK7"/>
<organism evidence="7">
    <name type="scientific">Tetraselmis sp. GSL018</name>
    <dbReference type="NCBI Taxonomy" id="582737"/>
    <lineage>
        <taxon>Eukaryota</taxon>
        <taxon>Viridiplantae</taxon>
        <taxon>Chlorophyta</taxon>
        <taxon>core chlorophytes</taxon>
        <taxon>Chlorodendrophyceae</taxon>
        <taxon>Chlorodendrales</taxon>
        <taxon>Chlorodendraceae</taxon>
        <taxon>Tetraselmis</taxon>
    </lineage>
</organism>
<dbReference type="PANTHER" id="PTHR12385">
    <property type="entry name" value="CHOLINE TRANSPORTER-LIKE (SLC FAMILY 44)"/>
    <property type="match status" value="1"/>
</dbReference>
<feature type="transmembrane region" description="Helical" evidence="6">
    <location>
        <begin position="71"/>
        <end position="95"/>
    </location>
</feature>
<dbReference type="GO" id="GO:0022857">
    <property type="term" value="F:transmembrane transporter activity"/>
    <property type="evidence" value="ECO:0007669"/>
    <property type="project" value="UniProtKB-UniRule"/>
</dbReference>
<gene>
    <name evidence="7" type="ORF">TSPGSL018_19573</name>
</gene>
<feature type="non-terminal residue" evidence="7">
    <location>
        <position position="1"/>
    </location>
</feature>
<reference evidence="7" key="1">
    <citation type="submission" date="2014-05" db="EMBL/GenBank/DDBJ databases">
        <title>The transcriptome of the halophilic microalga Tetraselmis sp. GSL018 isolated from the Great Salt Lake, Utah.</title>
        <authorList>
            <person name="Jinkerson R.E."/>
            <person name="D'Adamo S."/>
            <person name="Posewitz M.C."/>
        </authorList>
    </citation>
    <scope>NUCLEOTIDE SEQUENCE</scope>
    <source>
        <strain evidence="7">GSL018</strain>
    </source>
</reference>
<comment type="similarity">
    <text evidence="2 6">Belongs to the CTL (choline transporter-like) family.</text>
</comment>
<accession>A0A061RXK7</accession>
<evidence type="ECO:0000256" key="2">
    <source>
        <dbReference type="ARBA" id="ARBA00007168"/>
    </source>
</evidence>
<feature type="transmembrane region" description="Helical" evidence="6">
    <location>
        <begin position="5"/>
        <end position="27"/>
    </location>
</feature>
<protein>
    <recommendedName>
        <fullName evidence="6">Choline transporter-like protein</fullName>
    </recommendedName>
</protein>
<evidence type="ECO:0000256" key="3">
    <source>
        <dbReference type="ARBA" id="ARBA00022692"/>
    </source>
</evidence>
<dbReference type="PANTHER" id="PTHR12385:SF4">
    <property type="entry name" value="PROTEIN PNS1"/>
    <property type="match status" value="1"/>
</dbReference>
<keyword evidence="3 6" id="KW-0812">Transmembrane</keyword>
<feature type="transmembrane region" description="Helical" evidence="6">
    <location>
        <begin position="115"/>
        <end position="142"/>
    </location>
</feature>
<evidence type="ECO:0000256" key="5">
    <source>
        <dbReference type="ARBA" id="ARBA00023136"/>
    </source>
</evidence>
<keyword evidence="5 6" id="KW-0472">Membrane</keyword>
<sequence>VISSYLRIAGGIIAAISGGCLICFEFVMKSHNIYGLVFVAVYGNGFALASSKAYTMMIESSVIKGMMLDDVIAATVVVGGIGMGALAVAACWVALRTGLATGYSGYDFTTTLYVPSFLLGLLTGLLIMEIAEPIIVTIYTCFAEEPRVLEITDRKLYNDMKEQWYAGLEDSDEDS</sequence>
<comment type="function">
    <text evidence="6">Choline transporter.</text>
</comment>
<dbReference type="GO" id="GO:0005886">
    <property type="term" value="C:plasma membrane"/>
    <property type="evidence" value="ECO:0007669"/>
    <property type="project" value="UniProtKB-SubCell"/>
</dbReference>
<evidence type="ECO:0000313" key="7">
    <source>
        <dbReference type="EMBL" id="JAC76668.1"/>
    </source>
</evidence>
<name>A0A061RXK7_9CHLO</name>
<keyword evidence="4 6" id="KW-1133">Transmembrane helix</keyword>
<dbReference type="InterPro" id="IPR007603">
    <property type="entry name" value="Choline_transptr-like"/>
</dbReference>
<comment type="caution">
    <text evidence="6">Lacks conserved residue(s) required for the propagation of feature annotation.</text>
</comment>
<feature type="non-terminal residue" evidence="7">
    <location>
        <position position="175"/>
    </location>
</feature>
<comment type="subcellular location">
    <subcellularLocation>
        <location evidence="6">Cell membrane</location>
        <topology evidence="6">Multi-pass membrane protein</topology>
    </subcellularLocation>
    <subcellularLocation>
        <location evidence="1">Membrane</location>
        <topology evidence="1">Multi-pass membrane protein</topology>
    </subcellularLocation>
</comment>